<name>A0A451BMQ5_9GAMM</name>
<evidence type="ECO:0000313" key="3">
    <source>
        <dbReference type="EMBL" id="VFK38371.1"/>
    </source>
</evidence>
<dbReference type="GO" id="GO:0015288">
    <property type="term" value="F:porin activity"/>
    <property type="evidence" value="ECO:0007669"/>
    <property type="project" value="InterPro"/>
</dbReference>
<dbReference type="Pfam" id="PF04966">
    <property type="entry name" value="OprB"/>
    <property type="match status" value="1"/>
</dbReference>
<reference evidence="5" key="1">
    <citation type="submission" date="2019-02" db="EMBL/GenBank/DDBJ databases">
        <authorList>
            <person name="Gruber-Vodicka R. H."/>
            <person name="Seah K. B. B."/>
        </authorList>
    </citation>
    <scope>NUCLEOTIDE SEQUENCE</scope>
    <source>
        <strain evidence="5">BECK_S127</strain>
        <strain evidence="4">BECK_S1320</strain>
        <strain evidence="3">BECK_S1321</strain>
    </source>
</reference>
<dbReference type="EMBL" id="CAADFR010000024">
    <property type="protein sequence ID" value="VFK38371.1"/>
    <property type="molecule type" value="Genomic_DNA"/>
</dbReference>
<protein>
    <submittedName>
        <fullName evidence="5">Porin</fullName>
    </submittedName>
</protein>
<proteinExistence type="inferred from homology"/>
<evidence type="ECO:0000256" key="2">
    <source>
        <dbReference type="RuleBase" id="RU363072"/>
    </source>
</evidence>
<dbReference type="GO" id="GO:0008643">
    <property type="term" value="P:carbohydrate transport"/>
    <property type="evidence" value="ECO:0007669"/>
    <property type="project" value="InterPro"/>
</dbReference>
<dbReference type="EMBL" id="CAADFU010000026">
    <property type="protein sequence ID" value="VFK43530.1"/>
    <property type="molecule type" value="Genomic_DNA"/>
</dbReference>
<dbReference type="Gene3D" id="2.40.160.180">
    <property type="entry name" value="Carbohydrate-selective porin OprB"/>
    <property type="match status" value="1"/>
</dbReference>
<dbReference type="AlphaFoldDB" id="A0A451BMQ5"/>
<dbReference type="GO" id="GO:0016020">
    <property type="term" value="C:membrane"/>
    <property type="evidence" value="ECO:0007669"/>
    <property type="project" value="InterPro"/>
</dbReference>
<feature type="signal peptide" evidence="2">
    <location>
        <begin position="1"/>
        <end position="23"/>
    </location>
</feature>
<dbReference type="EMBL" id="CAADHB010000055">
    <property type="protein sequence ID" value="VFK79585.1"/>
    <property type="molecule type" value="Genomic_DNA"/>
</dbReference>
<organism evidence="5">
    <name type="scientific">Candidatus Kentrum sp. SD</name>
    <dbReference type="NCBI Taxonomy" id="2126332"/>
    <lineage>
        <taxon>Bacteria</taxon>
        <taxon>Pseudomonadati</taxon>
        <taxon>Pseudomonadota</taxon>
        <taxon>Gammaproteobacteria</taxon>
        <taxon>Candidatus Kentrum</taxon>
    </lineage>
</organism>
<feature type="chain" id="PRO_5041003553" evidence="2">
    <location>
        <begin position="24"/>
        <end position="370"/>
    </location>
</feature>
<comment type="similarity">
    <text evidence="1 2">Belongs to the OprB family.</text>
</comment>
<evidence type="ECO:0000256" key="1">
    <source>
        <dbReference type="ARBA" id="ARBA00008769"/>
    </source>
</evidence>
<evidence type="ECO:0000313" key="5">
    <source>
        <dbReference type="EMBL" id="VFK79585.1"/>
    </source>
</evidence>
<dbReference type="InterPro" id="IPR007049">
    <property type="entry name" value="Carb-sel_porin_OprB"/>
</dbReference>
<sequence>MISPRVITGIALLTTLPSFPTSAYDVTDTLSIDATVTGVYQWGEFSGANVDDIRRGTLVADIGVDFHPTERDRFQFVASVAAGNALNAVSPYAAHPLYADDLEDDLRDINGRGRDHLLIAWYKHTFVFSEDAALGFTGGIIDATAYVDDNAFANDEVSQFMNEAFVNNTLMVPPSFDTGIAGELDIGPWSLRGVWMRVGDPDVGKPDKTYDYWGKQVGLRVESAWGEGNYRLGIQGASDDFADPAGARYHALFGVGLSMDQELGENFGAFARLGWQKDDAAIDHDALYSGGIRLDGSLWERTDDEAGLGYARLSGGNGNVRKTDIMEGYIKFRFSEYIDLSLDIQYLDERLMGQDDPSGFVYGARLNTHF</sequence>
<accession>A0A451BMQ5</accession>
<dbReference type="InterPro" id="IPR038673">
    <property type="entry name" value="OprB_sf"/>
</dbReference>
<keyword evidence="2" id="KW-0732">Signal</keyword>
<evidence type="ECO:0000313" key="4">
    <source>
        <dbReference type="EMBL" id="VFK43530.1"/>
    </source>
</evidence>
<gene>
    <name evidence="5" type="ORF">BECKSD772D_GA0070982_105519</name>
    <name evidence="4" type="ORF">BECKSD772E_GA0070983_102630</name>
    <name evidence="3" type="ORF">BECKSD772F_GA0070984_10246</name>
</gene>